<dbReference type="Proteomes" id="UP001642487">
    <property type="component" value="Chromosome 9"/>
</dbReference>
<evidence type="ECO:0000256" key="1">
    <source>
        <dbReference type="ARBA" id="ARBA00004882"/>
    </source>
</evidence>
<evidence type="ECO:0000259" key="5">
    <source>
        <dbReference type="PROSITE" id="PS51747"/>
    </source>
</evidence>
<dbReference type="InterPro" id="IPR016192">
    <property type="entry name" value="APOBEC/CMP_deaminase_Zn-bd"/>
</dbReference>
<dbReference type="InterPro" id="IPR002125">
    <property type="entry name" value="CMP_dCMP_dom"/>
</dbReference>
<dbReference type="PROSITE" id="PS00903">
    <property type="entry name" value="CYT_DCMP_DEAMINASES_1"/>
    <property type="match status" value="1"/>
</dbReference>
<dbReference type="Gene3D" id="3.40.140.10">
    <property type="entry name" value="Cytidine Deaminase, domain 2"/>
    <property type="match status" value="1"/>
</dbReference>
<dbReference type="NCBIfam" id="TIGR00326">
    <property type="entry name" value="eubact_ribD"/>
    <property type="match status" value="1"/>
</dbReference>
<dbReference type="InterPro" id="IPR024072">
    <property type="entry name" value="DHFR-like_dom_sf"/>
</dbReference>
<keyword evidence="4" id="KW-0862">Zinc</keyword>
<reference evidence="6 7" key="1">
    <citation type="submission" date="2024-03" db="EMBL/GenBank/DDBJ databases">
        <authorList>
            <person name="Gkanogiannis A."/>
            <person name="Becerra Lopez-Lavalle L."/>
        </authorList>
    </citation>
    <scope>NUCLEOTIDE SEQUENCE [LARGE SCALE GENOMIC DNA]</scope>
</reference>
<evidence type="ECO:0000313" key="6">
    <source>
        <dbReference type="EMBL" id="CAK9328853.1"/>
    </source>
</evidence>
<evidence type="ECO:0000256" key="4">
    <source>
        <dbReference type="ARBA" id="ARBA00022833"/>
    </source>
</evidence>
<evidence type="ECO:0000256" key="2">
    <source>
        <dbReference type="ARBA" id="ARBA00012766"/>
    </source>
</evidence>
<keyword evidence="3" id="KW-0479">Metal-binding</keyword>
<dbReference type="InterPro" id="IPR016193">
    <property type="entry name" value="Cytidine_deaminase-like"/>
</dbReference>
<feature type="domain" description="CMP/dCMP-type deaminase" evidence="5">
    <location>
        <begin position="81"/>
        <end position="203"/>
    </location>
</feature>
<dbReference type="Pfam" id="PF00383">
    <property type="entry name" value="dCMP_cyt_deam_1"/>
    <property type="match status" value="1"/>
</dbReference>
<dbReference type="PANTHER" id="PTHR11079:SF162">
    <property type="entry name" value="RIBOFLAVIN BIOSYNTHESIS PROTEIN PYRD, CHLOROPLASTIC"/>
    <property type="match status" value="1"/>
</dbReference>
<accession>A0ABP0Z9Z6</accession>
<dbReference type="Gene3D" id="3.40.430.10">
    <property type="entry name" value="Dihydrofolate Reductase, subunit A"/>
    <property type="match status" value="1"/>
</dbReference>
<evidence type="ECO:0000256" key="3">
    <source>
        <dbReference type="ARBA" id="ARBA00022723"/>
    </source>
</evidence>
<dbReference type="EMBL" id="OZ021743">
    <property type="protein sequence ID" value="CAK9328853.1"/>
    <property type="molecule type" value="Genomic_DNA"/>
</dbReference>
<comment type="pathway">
    <text evidence="1">Cofactor biosynthesis; riboflavin biosynthesis; 5-amino-6-(D-ribitylamino)uracil from GTP: step 2/4.</text>
</comment>
<protein>
    <recommendedName>
        <fullName evidence="2">diaminohydroxyphosphoribosylaminopyrimidine deaminase</fullName>
        <ecNumber evidence="2">3.5.4.26</ecNumber>
    </recommendedName>
</protein>
<evidence type="ECO:0000313" key="7">
    <source>
        <dbReference type="Proteomes" id="UP001642487"/>
    </source>
</evidence>
<dbReference type="InterPro" id="IPR004794">
    <property type="entry name" value="Eubact_RibD"/>
</dbReference>
<proteinExistence type="predicted"/>
<organism evidence="6 7">
    <name type="scientific">Citrullus colocynthis</name>
    <name type="common">colocynth</name>
    <dbReference type="NCBI Taxonomy" id="252529"/>
    <lineage>
        <taxon>Eukaryota</taxon>
        <taxon>Viridiplantae</taxon>
        <taxon>Streptophyta</taxon>
        <taxon>Embryophyta</taxon>
        <taxon>Tracheophyta</taxon>
        <taxon>Spermatophyta</taxon>
        <taxon>Magnoliopsida</taxon>
        <taxon>eudicotyledons</taxon>
        <taxon>Gunneridae</taxon>
        <taxon>Pentapetalae</taxon>
        <taxon>rosids</taxon>
        <taxon>fabids</taxon>
        <taxon>Cucurbitales</taxon>
        <taxon>Cucurbitaceae</taxon>
        <taxon>Benincaseae</taxon>
        <taxon>Citrullus</taxon>
    </lineage>
</organism>
<sequence length="428" mass="46997">MALNSVSFVWNATPKLTPPTTLNDVHSPSIYHCHHNDKLGLYDCSRSRVSSSAKWMVKSGSCRGGQSVRCVNIIQDIHCDVDDEVYMRRSLEIARKAIGHTSPNPMVGCVIVKNGEIVGEGFHPKAGQPHAEVFALREAGNLAENATAYVTLEPCNHYGRTPPCTEALVKAKVRRVVVGMVDPNPIVASKGVQRLREAGIDVTVSIEEDSCKKLNEAYIHQILTGKPLLTLRYTLSLNGCFLDQVGNGVADAGGYYSQLLQEYTAVLISPPSSSEEFEIPASKEHGAKQPLWIFLSSPDGSITIPRITDTTTKVVILTDREVVVGKRGIETVVMDELNLGNILDYCQSQGLNSVLWDVRAKLGIHEQLMKEGIEQKYLQKVVVEVLPQWSESQSGNSQTLFKSMAENLKMKSLQPRMSGQSVLLEGNL</sequence>
<dbReference type="CDD" id="cd01284">
    <property type="entry name" value="Riboflavin_deaminase-reductase"/>
    <property type="match status" value="1"/>
</dbReference>
<dbReference type="PANTHER" id="PTHR11079">
    <property type="entry name" value="CYTOSINE DEAMINASE FAMILY MEMBER"/>
    <property type="match status" value="1"/>
</dbReference>
<gene>
    <name evidence="6" type="ORF">CITCOLO1_LOCUS21284</name>
</gene>
<dbReference type="PROSITE" id="PS51747">
    <property type="entry name" value="CYT_DCMP_DEAMINASES_2"/>
    <property type="match status" value="1"/>
</dbReference>
<dbReference type="SUPFAM" id="SSF53927">
    <property type="entry name" value="Cytidine deaminase-like"/>
    <property type="match status" value="1"/>
</dbReference>
<name>A0ABP0Z9Z6_9ROSI</name>
<keyword evidence="7" id="KW-1185">Reference proteome</keyword>
<dbReference type="EC" id="3.5.4.26" evidence="2"/>